<gene>
    <name evidence="1" type="ORF">O6H91_11G035000</name>
</gene>
<accession>A0ACC2C7W3</accession>
<name>A0ACC2C7W3_DIPCM</name>
<sequence>MAAAASFVSLASVWKLSFSAVPPHGDDGRQVAKIFVFATPSRSFLRGARHLRMFPGTISMTAKTVMHAFDTDRGFGFDTDPAYKSRKSNFSFDNDDSFSFDKDRSFNKSYGSGFDNNQSFSRNQGQGFNQRQSTESQGNKLFVGNLPWSADEPRLEGIFQEAGTVELVEVVYDKLTGRSRGFAFVTMGSAEEAEAAVSKLDGYSLEGRSIKVNISSGQKGGGSPRSLGGFSSGNSNAYGSSETGDSSKVFVGNLPWVVDDAALEKMFNPYGEVVEARVIYDRDSGQSRGFGFVTLSSPSQASEAVSSLNGSDFDGRPLRVNLAGERPAPRF</sequence>
<dbReference type="Proteomes" id="UP001162992">
    <property type="component" value="Chromosome 11"/>
</dbReference>
<organism evidence="1 2">
    <name type="scientific">Diphasiastrum complanatum</name>
    <name type="common">Issler's clubmoss</name>
    <name type="synonym">Lycopodium complanatum</name>
    <dbReference type="NCBI Taxonomy" id="34168"/>
    <lineage>
        <taxon>Eukaryota</taxon>
        <taxon>Viridiplantae</taxon>
        <taxon>Streptophyta</taxon>
        <taxon>Embryophyta</taxon>
        <taxon>Tracheophyta</taxon>
        <taxon>Lycopodiopsida</taxon>
        <taxon>Lycopodiales</taxon>
        <taxon>Lycopodiaceae</taxon>
        <taxon>Lycopodioideae</taxon>
        <taxon>Diphasiastrum</taxon>
    </lineage>
</organism>
<comment type="caution">
    <text evidence="1">The sequence shown here is derived from an EMBL/GenBank/DDBJ whole genome shotgun (WGS) entry which is preliminary data.</text>
</comment>
<reference evidence="2" key="1">
    <citation type="journal article" date="2024" name="Proc. Natl. Acad. Sci. U.S.A.">
        <title>Extraordinary preservation of gene collinearity over three hundred million years revealed in homosporous lycophytes.</title>
        <authorList>
            <person name="Li C."/>
            <person name="Wickell D."/>
            <person name="Kuo L.Y."/>
            <person name="Chen X."/>
            <person name="Nie B."/>
            <person name="Liao X."/>
            <person name="Peng D."/>
            <person name="Ji J."/>
            <person name="Jenkins J."/>
            <person name="Williams M."/>
            <person name="Shu S."/>
            <person name="Plott C."/>
            <person name="Barry K."/>
            <person name="Rajasekar S."/>
            <person name="Grimwood J."/>
            <person name="Han X."/>
            <person name="Sun S."/>
            <person name="Hou Z."/>
            <person name="He W."/>
            <person name="Dai G."/>
            <person name="Sun C."/>
            <person name="Schmutz J."/>
            <person name="Leebens-Mack J.H."/>
            <person name="Li F.W."/>
            <person name="Wang L."/>
        </authorList>
    </citation>
    <scope>NUCLEOTIDE SEQUENCE [LARGE SCALE GENOMIC DNA]</scope>
    <source>
        <strain evidence="2">cv. PW_Plant_1</strain>
    </source>
</reference>
<evidence type="ECO:0000313" key="1">
    <source>
        <dbReference type="EMBL" id="KAJ7538122.1"/>
    </source>
</evidence>
<keyword evidence="2" id="KW-1185">Reference proteome</keyword>
<evidence type="ECO:0000313" key="2">
    <source>
        <dbReference type="Proteomes" id="UP001162992"/>
    </source>
</evidence>
<proteinExistence type="predicted"/>
<protein>
    <submittedName>
        <fullName evidence="1">Uncharacterized protein</fullName>
    </submittedName>
</protein>
<dbReference type="EMBL" id="CM055102">
    <property type="protein sequence ID" value="KAJ7538122.1"/>
    <property type="molecule type" value="Genomic_DNA"/>
</dbReference>